<feature type="domain" description="Phosphoacetylglucosamine mutase AMG1" evidence="14">
    <location>
        <begin position="301"/>
        <end position="441"/>
    </location>
</feature>
<reference evidence="17" key="1">
    <citation type="submission" date="2025-08" db="UniProtKB">
        <authorList>
            <consortium name="RefSeq"/>
        </authorList>
    </citation>
    <scope>IDENTIFICATION</scope>
</reference>
<organism evidence="16 17">
    <name type="scientific">Priapulus caudatus</name>
    <name type="common">Priapulid worm</name>
    <dbReference type="NCBI Taxonomy" id="37621"/>
    <lineage>
        <taxon>Eukaryota</taxon>
        <taxon>Metazoa</taxon>
        <taxon>Ecdysozoa</taxon>
        <taxon>Scalidophora</taxon>
        <taxon>Priapulida</taxon>
        <taxon>Priapulimorpha</taxon>
        <taxon>Priapulimorphida</taxon>
        <taxon>Priapulidae</taxon>
        <taxon>Priapulus</taxon>
    </lineage>
</organism>
<dbReference type="Pfam" id="PF21405">
    <property type="entry name" value="AMG1_II"/>
    <property type="match status" value="1"/>
</dbReference>
<dbReference type="InterPro" id="IPR005843">
    <property type="entry name" value="A-D-PHexomutase_C"/>
</dbReference>
<evidence type="ECO:0000259" key="12">
    <source>
        <dbReference type="Pfam" id="PF00408"/>
    </source>
</evidence>
<feature type="domain" description="Alpha-D-phosphohexomutase alpha/beta/alpha" evidence="13">
    <location>
        <begin position="125"/>
        <end position="172"/>
    </location>
</feature>
<dbReference type="PROSITE" id="PS00710">
    <property type="entry name" value="PGM_PMM"/>
    <property type="match status" value="1"/>
</dbReference>
<keyword evidence="6 11" id="KW-0479">Metal-binding</keyword>
<dbReference type="InterPro" id="IPR036900">
    <property type="entry name" value="A-D-PHexomutase_C_sf"/>
</dbReference>
<dbReference type="InterPro" id="IPR016657">
    <property type="entry name" value="PAGM"/>
</dbReference>
<dbReference type="Gene3D" id="3.30.310.50">
    <property type="entry name" value="Alpha-D-phosphohexomutase, C-terminal domain"/>
    <property type="match status" value="1"/>
</dbReference>
<evidence type="ECO:0000256" key="5">
    <source>
        <dbReference type="ARBA" id="ARBA00022553"/>
    </source>
</evidence>
<dbReference type="PANTHER" id="PTHR45955:SF1">
    <property type="entry name" value="PHOSPHOACETYLGLUCOSAMINE MUTASE"/>
    <property type="match status" value="1"/>
</dbReference>
<evidence type="ECO:0000256" key="9">
    <source>
        <dbReference type="ARBA" id="ARBA00031926"/>
    </source>
</evidence>
<dbReference type="Pfam" id="PF21404">
    <property type="entry name" value="AMG1_III"/>
    <property type="match status" value="1"/>
</dbReference>
<dbReference type="Proteomes" id="UP000695022">
    <property type="component" value="Unplaced"/>
</dbReference>
<evidence type="ECO:0000256" key="2">
    <source>
        <dbReference type="ARBA" id="ARBA00004865"/>
    </source>
</evidence>
<evidence type="ECO:0000256" key="4">
    <source>
        <dbReference type="ARBA" id="ARBA00012731"/>
    </source>
</evidence>
<dbReference type="Pfam" id="PF00408">
    <property type="entry name" value="PGM_PMM_IV"/>
    <property type="match status" value="1"/>
</dbReference>
<dbReference type="SUPFAM" id="SSF55957">
    <property type="entry name" value="Phosphoglucomutase, C-terminal domain"/>
    <property type="match status" value="1"/>
</dbReference>
<protein>
    <recommendedName>
        <fullName evidence="4 11">Phosphoacetylglucosamine mutase</fullName>
        <shortName evidence="11">PAGM</shortName>
        <ecNumber evidence="4 11">5.4.2.3</ecNumber>
    </recommendedName>
    <alternativeName>
        <fullName evidence="10 11">Acetylglucosamine phosphomutase</fullName>
    </alternativeName>
    <alternativeName>
        <fullName evidence="9 11">N-acetylglucosamine-phosphate mutase</fullName>
    </alternativeName>
</protein>
<evidence type="ECO:0000256" key="3">
    <source>
        <dbReference type="ARBA" id="ARBA00010231"/>
    </source>
</evidence>
<feature type="domain" description="Alpha-D-phosphohexomutase alpha/beta/alpha" evidence="13">
    <location>
        <begin position="54"/>
        <end position="101"/>
    </location>
</feature>
<gene>
    <name evidence="17" type="primary">LOC106817359</name>
</gene>
<accession>A0ABM1EZ84</accession>
<proteinExistence type="inferred from homology"/>
<evidence type="ECO:0000259" key="14">
    <source>
        <dbReference type="Pfam" id="PF21404"/>
    </source>
</evidence>
<dbReference type="InterPro" id="IPR049022">
    <property type="entry name" value="AMG1_III"/>
</dbReference>
<evidence type="ECO:0000256" key="7">
    <source>
        <dbReference type="ARBA" id="ARBA00022842"/>
    </source>
</evidence>
<keyword evidence="16" id="KW-1185">Reference proteome</keyword>
<dbReference type="Gene3D" id="3.40.120.10">
    <property type="entry name" value="Alpha-D-Glucose-1,6-Bisphosphate, subunit A, domain 3"/>
    <property type="match status" value="2"/>
</dbReference>
<comment type="pathway">
    <text evidence="2 11">Nucleotide-sugar biosynthesis; UDP-N-acetyl-alpha-D-glucosamine biosynthesis; N-acetyl-alpha-D-glucosamine 1-phosphate from alpha-D-glucosamine 6-phosphate (route I): step 2/2.</text>
</comment>
<evidence type="ECO:0000256" key="6">
    <source>
        <dbReference type="ARBA" id="ARBA00022723"/>
    </source>
</evidence>
<comment type="catalytic activity">
    <reaction evidence="1 11">
        <text>N-acetyl-alpha-D-glucosamine 1-phosphate = N-acetyl-D-glucosamine 6-phosphate</text>
        <dbReference type="Rhea" id="RHEA:23804"/>
        <dbReference type="ChEBI" id="CHEBI:57513"/>
        <dbReference type="ChEBI" id="CHEBI:57776"/>
        <dbReference type="EC" id="5.4.2.3"/>
    </reaction>
</comment>
<evidence type="ECO:0000313" key="16">
    <source>
        <dbReference type="Proteomes" id="UP000695022"/>
    </source>
</evidence>
<dbReference type="GeneID" id="106817359"/>
<evidence type="ECO:0000256" key="10">
    <source>
        <dbReference type="ARBA" id="ARBA00032065"/>
    </source>
</evidence>
<dbReference type="Pfam" id="PF02878">
    <property type="entry name" value="PGM_PMM_I"/>
    <property type="match status" value="2"/>
</dbReference>
<comment type="similarity">
    <text evidence="3 11">Belongs to the phosphohexose mutase family.</text>
</comment>
<feature type="domain" description="Phosphoacetylglucosamine mutase AMG1" evidence="15">
    <location>
        <begin position="181"/>
        <end position="287"/>
    </location>
</feature>
<evidence type="ECO:0000256" key="8">
    <source>
        <dbReference type="ARBA" id="ARBA00023235"/>
    </source>
</evidence>
<dbReference type="InterPro" id="IPR016055">
    <property type="entry name" value="A-D-PHexomutase_a/b/a-I/II/III"/>
</dbReference>
<keyword evidence="7 11" id="KW-0460">Magnesium</keyword>
<dbReference type="EC" id="5.4.2.3" evidence="4 11"/>
<name>A0ABM1EZ84_PRICU</name>
<dbReference type="PIRSF" id="PIRSF016408">
    <property type="entry name" value="PAGM"/>
    <property type="match status" value="1"/>
</dbReference>
<evidence type="ECO:0000313" key="17">
    <source>
        <dbReference type="RefSeq" id="XP_014677505.1"/>
    </source>
</evidence>
<keyword evidence="8 11" id="KW-0413">Isomerase</keyword>
<dbReference type="InterPro" id="IPR049023">
    <property type="entry name" value="AMG1_II"/>
</dbReference>
<dbReference type="RefSeq" id="XP_014677505.1">
    <property type="nucleotide sequence ID" value="XM_014822019.1"/>
</dbReference>
<evidence type="ECO:0000256" key="11">
    <source>
        <dbReference type="PIRNR" id="PIRNR016408"/>
    </source>
</evidence>
<sequence length="548" mass="60106">MEEISSVSVILRRNIFSRRTEKTFNFTESAGFRGKAVDLDWIVFRVGLLSVLYSKYKKATVGVMITASHNPEPDNGVKVVGPMGEMMEGSWELSATELINSRDEDLELTLQQTINNFCIDATWPASVYFARDTRPSSPMLAEALCKALEMFHCTVKDYGILSTPQLHYMVRCDNTHGSYGVPTEAGYYEKLSKAFLAIMQPESNKGQYIASVMIDGANGVGALKAADISKYLKHSLSMSIFNDGSHGKLNYKCGADHVKVSQTAPEGVPVELAARCLSFDGDADRVVYYYIDEGGKFSLLDGDKIATLVAGFLNEMVVASGLNLKLGVVQTAYANGSSTNYISNVLKVPVSCVSTGVKHLHHRAADYDVGVYFEANGHGTVLFSDKAFNMIRKISNAESGDTCQKEAADKLLSFVDVVNQTVGDAISDMLLVEAILHERGWSIQQWNDLYNDLPNRQMKVKVRERTVIVTTDAERKTTAPAGLQDRIDEIVSKYPVARAFVRPSGTEDIVRVYAESDTQEKADSLACKVAQAVYDMAGGDGDRPAELC</sequence>
<dbReference type="PANTHER" id="PTHR45955">
    <property type="entry name" value="PHOSPHOACETYLGLUCOSAMINE MUTASE"/>
    <property type="match status" value="1"/>
</dbReference>
<feature type="domain" description="Alpha-D-phosphohexomutase C-terminal" evidence="12">
    <location>
        <begin position="484"/>
        <end position="531"/>
    </location>
</feature>
<evidence type="ECO:0000259" key="15">
    <source>
        <dbReference type="Pfam" id="PF21405"/>
    </source>
</evidence>
<dbReference type="InterPro" id="IPR016066">
    <property type="entry name" value="A-D-PHexomutase_CS"/>
</dbReference>
<evidence type="ECO:0000256" key="1">
    <source>
        <dbReference type="ARBA" id="ARBA00000558"/>
    </source>
</evidence>
<keyword evidence="5" id="KW-0597">Phosphoprotein</keyword>
<dbReference type="CDD" id="cd03086">
    <property type="entry name" value="PGM3"/>
    <property type="match status" value="1"/>
</dbReference>
<evidence type="ECO:0000259" key="13">
    <source>
        <dbReference type="Pfam" id="PF02878"/>
    </source>
</evidence>
<dbReference type="SUPFAM" id="SSF53738">
    <property type="entry name" value="Phosphoglucomutase, first 3 domains"/>
    <property type="match status" value="2"/>
</dbReference>
<dbReference type="InterPro" id="IPR005844">
    <property type="entry name" value="A-D-PHexomutase_a/b/a-I"/>
</dbReference>
<comment type="function">
    <text evidence="11">Catalyzes the conversion of GlcNAc-6-P into GlcNAc-1-P during the synthesis of uridine diphosphate/UDP-GlcNAc, a sugar nucleotide critical to multiple glycosylation pathways including protein N- and O-glycosylation.</text>
</comment>
<comment type="cofactor">
    <cofactor evidence="11">
        <name>Mg(2+)</name>
        <dbReference type="ChEBI" id="CHEBI:18420"/>
    </cofactor>
    <text evidence="11">Binds 1 Mg(2+) ion per subunit.</text>
</comment>